<proteinExistence type="predicted"/>
<feature type="region of interest" description="Disordered" evidence="1">
    <location>
        <begin position="1"/>
        <end position="133"/>
    </location>
</feature>
<name>S3ZRP4_9ACTN</name>
<feature type="compositionally biased region" description="Basic and acidic residues" evidence="1">
    <location>
        <begin position="108"/>
        <end position="121"/>
    </location>
</feature>
<dbReference type="AlphaFoldDB" id="S3ZRP4"/>
<evidence type="ECO:0000256" key="1">
    <source>
        <dbReference type="SAM" id="MobiDB-lite"/>
    </source>
</evidence>
<keyword evidence="2" id="KW-0472">Membrane</keyword>
<feature type="compositionally biased region" description="Basic and acidic residues" evidence="1">
    <location>
        <begin position="73"/>
        <end position="92"/>
    </location>
</feature>
<gene>
    <name evidence="3" type="ORF">STRAU_1059</name>
</gene>
<evidence type="ECO:0000313" key="4">
    <source>
        <dbReference type="Proteomes" id="UP000014629"/>
    </source>
</evidence>
<sequence length="165" mass="18564">MDVGESMSVQSPREPEREPDDEASTSGGAPIPDAGSIPGGAPISDTESIPDEVWRKFEEDSERDIRASAPKEPSARARMVAERLRRLDEEAARQQAEGVVGRKRRKRREESAQPWRPDEWRAAPTGAGRSERSERWRQVRSVVIVGGCMILAIALLSPYRFWPWQ</sequence>
<dbReference type="Proteomes" id="UP000014629">
    <property type="component" value="Unassembled WGS sequence"/>
</dbReference>
<reference evidence="3 4" key="1">
    <citation type="submission" date="2013-02" db="EMBL/GenBank/DDBJ databases">
        <title>Draft Genome Sequence of Streptomyces aurantiacus, Which Produces Setomimycin.</title>
        <authorList>
            <person name="Gruening B.A."/>
            <person name="Praeg A."/>
            <person name="Erxleben A."/>
            <person name="Guenther S."/>
            <person name="Mueller M."/>
        </authorList>
    </citation>
    <scope>NUCLEOTIDE SEQUENCE [LARGE SCALE GENOMIC DNA]</scope>
    <source>
        <strain evidence="3 4">JA 4570</strain>
    </source>
</reference>
<feature type="compositionally biased region" description="Basic and acidic residues" evidence="1">
    <location>
        <begin position="52"/>
        <end position="66"/>
    </location>
</feature>
<dbReference type="EMBL" id="AOPZ01000039">
    <property type="protein sequence ID" value="EPH45863.1"/>
    <property type="molecule type" value="Genomic_DNA"/>
</dbReference>
<keyword evidence="2" id="KW-0812">Transmembrane</keyword>
<keyword evidence="2" id="KW-1133">Transmembrane helix</keyword>
<comment type="caution">
    <text evidence="3">The sequence shown here is derived from an EMBL/GenBank/DDBJ whole genome shotgun (WGS) entry which is preliminary data.</text>
</comment>
<organism evidence="3 4">
    <name type="scientific">Streptomyces aurantiacus JA 4570</name>
    <dbReference type="NCBI Taxonomy" id="1286094"/>
    <lineage>
        <taxon>Bacteria</taxon>
        <taxon>Bacillati</taxon>
        <taxon>Actinomycetota</taxon>
        <taxon>Actinomycetes</taxon>
        <taxon>Kitasatosporales</taxon>
        <taxon>Streptomycetaceae</taxon>
        <taxon>Streptomyces</taxon>
        <taxon>Streptomyces aurantiacus group</taxon>
    </lineage>
</organism>
<protein>
    <submittedName>
        <fullName evidence="3">Uncharacterized protein</fullName>
    </submittedName>
</protein>
<keyword evidence="4" id="KW-1185">Reference proteome</keyword>
<dbReference type="PATRIC" id="fig|1286094.4.peg.1038"/>
<feature type="transmembrane region" description="Helical" evidence="2">
    <location>
        <begin position="142"/>
        <end position="162"/>
    </location>
</feature>
<accession>S3ZRP4</accession>
<evidence type="ECO:0000313" key="3">
    <source>
        <dbReference type="EMBL" id="EPH45863.1"/>
    </source>
</evidence>
<evidence type="ECO:0000256" key="2">
    <source>
        <dbReference type="SAM" id="Phobius"/>
    </source>
</evidence>